<dbReference type="InterPro" id="IPR029041">
    <property type="entry name" value="FAD-linked_oxidoreductase-like"/>
</dbReference>
<evidence type="ECO:0000256" key="6">
    <source>
        <dbReference type="ARBA" id="ARBA00022827"/>
    </source>
</evidence>
<dbReference type="GO" id="GO:0032259">
    <property type="term" value="P:methylation"/>
    <property type="evidence" value="ECO:0007669"/>
    <property type="project" value="UniProtKB-KW"/>
</dbReference>
<comment type="pathway">
    <text evidence="2">One-carbon metabolism; tetrahydrofolate interconversion.</text>
</comment>
<evidence type="ECO:0000256" key="1">
    <source>
        <dbReference type="ARBA" id="ARBA00001974"/>
    </source>
</evidence>
<dbReference type="Proteomes" id="UP000273083">
    <property type="component" value="Unassembled WGS sequence"/>
</dbReference>
<keyword evidence="5 8" id="KW-0808">Transferase</keyword>
<comment type="caution">
    <text evidence="10">The sequence shown here is derived from an EMBL/GenBank/DDBJ whole genome shotgun (WGS) entry which is preliminary data.</text>
</comment>
<evidence type="ECO:0000256" key="4">
    <source>
        <dbReference type="ARBA" id="ARBA00022630"/>
    </source>
</evidence>
<dbReference type="CDD" id="cd00537">
    <property type="entry name" value="MTHFR"/>
    <property type="match status" value="1"/>
</dbReference>
<evidence type="ECO:0000256" key="5">
    <source>
        <dbReference type="ARBA" id="ARBA00022679"/>
    </source>
</evidence>
<evidence type="ECO:0000313" key="11">
    <source>
        <dbReference type="Proteomes" id="UP000273083"/>
    </source>
</evidence>
<dbReference type="OrthoDB" id="9803687at2"/>
<dbReference type="PANTHER" id="PTHR11103">
    <property type="entry name" value="SLR1189 PROTEIN"/>
    <property type="match status" value="1"/>
</dbReference>
<comment type="cofactor">
    <cofactor evidence="8">
        <name>Zn(2+)</name>
        <dbReference type="ChEBI" id="CHEBI:29105"/>
    </cofactor>
</comment>
<dbReference type="AlphaFoldDB" id="A0A3N1XRW2"/>
<reference evidence="10 11" key="1">
    <citation type="submission" date="2018-11" db="EMBL/GenBank/DDBJ databases">
        <title>Genomic Encyclopedia of Type Strains, Phase IV (KMG-IV): sequencing the most valuable type-strain genomes for metagenomic binning, comparative biology and taxonomic classification.</title>
        <authorList>
            <person name="Goeker M."/>
        </authorList>
    </citation>
    <scope>NUCLEOTIDE SEQUENCE [LARGE SCALE GENOMIC DNA]</scope>
    <source>
        <strain evidence="10 11">DSM 26537</strain>
    </source>
</reference>
<dbReference type="RefSeq" id="WP_123609775.1">
    <property type="nucleotide sequence ID" value="NZ_RJVG01000006.1"/>
</dbReference>
<feature type="binding site" evidence="8">
    <location>
        <position position="277"/>
    </location>
    <ligand>
        <name>Zn(2+)</name>
        <dbReference type="ChEBI" id="CHEBI:29105"/>
    </ligand>
</feature>
<dbReference type="PANTHER" id="PTHR11103:SF18">
    <property type="entry name" value="SLR1189 PROTEIN"/>
    <property type="match status" value="1"/>
</dbReference>
<keyword evidence="8" id="KW-0862">Zinc</keyword>
<evidence type="ECO:0000256" key="3">
    <source>
        <dbReference type="ARBA" id="ARBA00022603"/>
    </source>
</evidence>
<dbReference type="PROSITE" id="PS50970">
    <property type="entry name" value="HCY"/>
    <property type="match status" value="1"/>
</dbReference>
<dbReference type="EMBL" id="RJVG01000006">
    <property type="protein sequence ID" value="ROR27537.1"/>
    <property type="molecule type" value="Genomic_DNA"/>
</dbReference>
<dbReference type="Pfam" id="PF02574">
    <property type="entry name" value="S-methyl_trans"/>
    <property type="match status" value="1"/>
</dbReference>
<name>A0A3N1XRW2_9FIRM</name>
<sequence length="600" mass="67689">MKIRDYLNKYKLIIDGAMGTYYAELENNENAISELANITAPKKIESIHREYIKAGAKLIRTNTFAASKEVLHMDREELKDMIRSAYHIAKAAVIAEEADGANTRHQVYIAGDIGPIPENALSDEEEILLEYQLMVDVFLEEKAEVILFETFSDLKYIIPLVKYIKGKDKEVFIITNFCINKNGYTTSGFSARKLLEDLSSIDEIDACGFNCGIGSGHMFENLKKLPFPENKYIVSMPNAGYPEQLQNRMIFTDNVNYFEGNLRQIAELGTDMIGGCCGTTPEYIKALHEHIDLAGTGRGVRVSFTQKDNGYKELYSNAFYDLFSTGRKVIAVELDPPYDANYDKMIQCAHDIKKSGADIITIADSPMGRSRADSILMSIRIGKEVGIPVMPHVCCRDRNMIAMRSSLLGAYINDVRNLLVVTGDPVPTVSRVSTTGVFDYNSIQLMNFIKEMNEEHFIEAPIYYGGALNYGRGSIDKVIERMQRKIDGGAKYFLTQPIYSEKDIERIAYIKERIDTKILCGIMPLVSYRNANFIKNEITGINIPDEIITRYHPDMTKEEAENVGASIANEIIEKLSSFADGYYFMLPFNRTSLLDKIIIK</sequence>
<comment type="cofactor">
    <cofactor evidence="1">
        <name>FAD</name>
        <dbReference type="ChEBI" id="CHEBI:57692"/>
    </cofactor>
</comment>
<evidence type="ECO:0000259" key="9">
    <source>
        <dbReference type="PROSITE" id="PS50970"/>
    </source>
</evidence>
<dbReference type="GO" id="GO:0035999">
    <property type="term" value="P:tetrahydrofolate interconversion"/>
    <property type="evidence" value="ECO:0007669"/>
    <property type="project" value="UniProtKB-UniPathway"/>
</dbReference>
<protein>
    <submittedName>
        <fullName evidence="10">Homocysteine S-methyltransferase</fullName>
    </submittedName>
</protein>
<keyword evidence="6" id="KW-0274">FAD</keyword>
<dbReference type="GO" id="GO:0008168">
    <property type="term" value="F:methyltransferase activity"/>
    <property type="evidence" value="ECO:0007669"/>
    <property type="project" value="UniProtKB-UniRule"/>
</dbReference>
<organism evidence="10 11">
    <name type="scientific">Mobilisporobacter senegalensis</name>
    <dbReference type="NCBI Taxonomy" id="1329262"/>
    <lineage>
        <taxon>Bacteria</taxon>
        <taxon>Bacillati</taxon>
        <taxon>Bacillota</taxon>
        <taxon>Clostridia</taxon>
        <taxon>Lachnospirales</taxon>
        <taxon>Lachnospiraceae</taxon>
        <taxon>Mobilisporobacter</taxon>
    </lineage>
</organism>
<feature type="binding site" evidence="8">
    <location>
        <position position="276"/>
    </location>
    <ligand>
        <name>Zn(2+)</name>
        <dbReference type="ChEBI" id="CHEBI:29105"/>
    </ligand>
</feature>
<dbReference type="GO" id="GO:0046872">
    <property type="term" value="F:metal ion binding"/>
    <property type="evidence" value="ECO:0007669"/>
    <property type="project" value="UniProtKB-KW"/>
</dbReference>
<accession>A0A3N1XRW2</accession>
<dbReference type="InterPro" id="IPR003171">
    <property type="entry name" value="Mehydrof_redctse-like"/>
</dbReference>
<evidence type="ECO:0000256" key="8">
    <source>
        <dbReference type="PROSITE-ProRule" id="PRU00333"/>
    </source>
</evidence>
<dbReference type="NCBIfam" id="NF006396">
    <property type="entry name" value="PRK08645.1"/>
    <property type="match status" value="1"/>
</dbReference>
<evidence type="ECO:0000256" key="2">
    <source>
        <dbReference type="ARBA" id="ARBA00004777"/>
    </source>
</evidence>
<dbReference type="Gene3D" id="3.20.20.330">
    <property type="entry name" value="Homocysteine-binding-like domain"/>
    <property type="match status" value="1"/>
</dbReference>
<dbReference type="GO" id="GO:0006555">
    <property type="term" value="P:methionine metabolic process"/>
    <property type="evidence" value="ECO:0007669"/>
    <property type="project" value="InterPro"/>
</dbReference>
<keyword evidence="8" id="KW-0479">Metal-binding</keyword>
<dbReference type="InterPro" id="IPR003726">
    <property type="entry name" value="HCY_dom"/>
</dbReference>
<dbReference type="UniPathway" id="UPA00193"/>
<keyword evidence="11" id="KW-1185">Reference proteome</keyword>
<evidence type="ECO:0000256" key="7">
    <source>
        <dbReference type="ARBA" id="ARBA00023002"/>
    </source>
</evidence>
<dbReference type="Gene3D" id="3.20.20.220">
    <property type="match status" value="1"/>
</dbReference>
<dbReference type="SUPFAM" id="SSF51730">
    <property type="entry name" value="FAD-linked oxidoreductase"/>
    <property type="match status" value="1"/>
</dbReference>
<dbReference type="Pfam" id="PF02219">
    <property type="entry name" value="MTHFR"/>
    <property type="match status" value="1"/>
</dbReference>
<proteinExistence type="predicted"/>
<dbReference type="GO" id="GO:0004489">
    <property type="term" value="F:methylenetetrahydrofolate reductase [NAD(P)H] activity"/>
    <property type="evidence" value="ECO:0007669"/>
    <property type="project" value="InterPro"/>
</dbReference>
<feature type="binding site" evidence="8">
    <location>
        <position position="211"/>
    </location>
    <ligand>
        <name>Zn(2+)</name>
        <dbReference type="ChEBI" id="CHEBI:29105"/>
    </ligand>
</feature>
<keyword evidence="7" id="KW-0560">Oxidoreductase</keyword>
<gene>
    <name evidence="10" type="ORF">EDD66_106235</name>
</gene>
<keyword evidence="4" id="KW-0285">Flavoprotein</keyword>
<keyword evidence="3 8" id="KW-0489">Methyltransferase</keyword>
<feature type="domain" description="Hcy-binding" evidence="9">
    <location>
        <begin position="1"/>
        <end position="291"/>
    </location>
</feature>
<dbReference type="SUPFAM" id="SSF82282">
    <property type="entry name" value="Homocysteine S-methyltransferase"/>
    <property type="match status" value="1"/>
</dbReference>
<dbReference type="InterPro" id="IPR036589">
    <property type="entry name" value="HCY_dom_sf"/>
</dbReference>
<evidence type="ECO:0000313" key="10">
    <source>
        <dbReference type="EMBL" id="ROR27537.1"/>
    </source>
</evidence>